<sequence length="108" mass="11943">MTTLLPLLLVVAMLVLLSTLSEESRKVEKPEDLDSRLHPHEGNENPNNTMCRNGSECARFEFELSSAGKSVSSINIQIQKQMGLLPIKVMACLSNSLKKKTITPAFTK</sequence>
<evidence type="ECO:0000313" key="3">
    <source>
        <dbReference type="EMBL" id="GIX95991.1"/>
    </source>
</evidence>
<comment type="caution">
    <text evidence="3">The sequence shown here is derived from an EMBL/GenBank/DDBJ whole genome shotgun (WGS) entry which is preliminary data.</text>
</comment>
<dbReference type="AlphaFoldDB" id="A0AAV4PIP0"/>
<protein>
    <submittedName>
        <fullName evidence="3">Uncharacterized protein</fullName>
    </submittedName>
</protein>
<keyword evidence="2" id="KW-0732">Signal</keyword>
<keyword evidence="4" id="KW-1185">Reference proteome</keyword>
<evidence type="ECO:0000256" key="2">
    <source>
        <dbReference type="SAM" id="SignalP"/>
    </source>
</evidence>
<proteinExistence type="predicted"/>
<evidence type="ECO:0000313" key="4">
    <source>
        <dbReference type="Proteomes" id="UP001054945"/>
    </source>
</evidence>
<feature type="compositionally biased region" description="Basic and acidic residues" evidence="1">
    <location>
        <begin position="22"/>
        <end position="43"/>
    </location>
</feature>
<name>A0AAV4PIP0_CAEEX</name>
<evidence type="ECO:0000256" key="1">
    <source>
        <dbReference type="SAM" id="MobiDB-lite"/>
    </source>
</evidence>
<gene>
    <name evidence="3" type="ORF">CEXT_599941</name>
</gene>
<organism evidence="3 4">
    <name type="scientific">Caerostris extrusa</name>
    <name type="common">Bark spider</name>
    <name type="synonym">Caerostris bankana</name>
    <dbReference type="NCBI Taxonomy" id="172846"/>
    <lineage>
        <taxon>Eukaryota</taxon>
        <taxon>Metazoa</taxon>
        <taxon>Ecdysozoa</taxon>
        <taxon>Arthropoda</taxon>
        <taxon>Chelicerata</taxon>
        <taxon>Arachnida</taxon>
        <taxon>Araneae</taxon>
        <taxon>Araneomorphae</taxon>
        <taxon>Entelegynae</taxon>
        <taxon>Araneoidea</taxon>
        <taxon>Araneidae</taxon>
        <taxon>Caerostris</taxon>
    </lineage>
</organism>
<accession>A0AAV4PIP0</accession>
<dbReference type="Proteomes" id="UP001054945">
    <property type="component" value="Unassembled WGS sequence"/>
</dbReference>
<feature type="region of interest" description="Disordered" evidence="1">
    <location>
        <begin position="22"/>
        <end position="50"/>
    </location>
</feature>
<feature type="chain" id="PRO_5043898817" evidence="2">
    <location>
        <begin position="22"/>
        <end position="108"/>
    </location>
</feature>
<feature type="signal peptide" evidence="2">
    <location>
        <begin position="1"/>
        <end position="21"/>
    </location>
</feature>
<dbReference type="EMBL" id="BPLR01004592">
    <property type="protein sequence ID" value="GIX95991.1"/>
    <property type="molecule type" value="Genomic_DNA"/>
</dbReference>
<reference evidence="3 4" key="1">
    <citation type="submission" date="2021-06" db="EMBL/GenBank/DDBJ databases">
        <title>Caerostris extrusa draft genome.</title>
        <authorList>
            <person name="Kono N."/>
            <person name="Arakawa K."/>
        </authorList>
    </citation>
    <scope>NUCLEOTIDE SEQUENCE [LARGE SCALE GENOMIC DNA]</scope>
</reference>